<protein>
    <recommendedName>
        <fullName evidence="7">Outer membrane beta-barrel protein</fullName>
    </recommendedName>
</protein>
<dbReference type="InterPro" id="IPR018759">
    <property type="entry name" value="BBP2_2"/>
</dbReference>
<accession>A0A7W7YDK3</accession>
<keyword evidence="6" id="KW-1185">Reference proteome</keyword>
<feature type="signal peptide" evidence="4">
    <location>
        <begin position="1"/>
        <end position="22"/>
    </location>
</feature>
<dbReference type="Proteomes" id="UP000590740">
    <property type="component" value="Unassembled WGS sequence"/>
</dbReference>
<dbReference type="GO" id="GO:0009279">
    <property type="term" value="C:cell outer membrane"/>
    <property type="evidence" value="ECO:0007669"/>
    <property type="project" value="UniProtKB-SubCell"/>
</dbReference>
<reference evidence="5 6" key="1">
    <citation type="submission" date="2020-08" db="EMBL/GenBank/DDBJ databases">
        <title>Genomic Encyclopedia of Type Strains, Phase IV (KMG-IV): sequencing the most valuable type-strain genomes for metagenomic binning, comparative biology and taxonomic classification.</title>
        <authorList>
            <person name="Goeker M."/>
        </authorList>
    </citation>
    <scope>NUCLEOTIDE SEQUENCE [LARGE SCALE GENOMIC DNA]</scope>
    <source>
        <strain evidence="5 6">DSM 12252</strain>
    </source>
</reference>
<keyword evidence="2" id="KW-0472">Membrane</keyword>
<feature type="chain" id="PRO_5031044198" description="Outer membrane beta-barrel protein" evidence="4">
    <location>
        <begin position="23"/>
        <end position="400"/>
    </location>
</feature>
<keyword evidence="3" id="KW-0998">Cell outer membrane</keyword>
<dbReference type="EMBL" id="JACHIG010000008">
    <property type="protein sequence ID" value="MBB5034062.1"/>
    <property type="molecule type" value="Genomic_DNA"/>
</dbReference>
<evidence type="ECO:0000256" key="3">
    <source>
        <dbReference type="ARBA" id="ARBA00023237"/>
    </source>
</evidence>
<evidence type="ECO:0000313" key="6">
    <source>
        <dbReference type="Proteomes" id="UP000590740"/>
    </source>
</evidence>
<organism evidence="5 6">
    <name type="scientific">Prosthecobacter vanneervenii</name>
    <dbReference type="NCBI Taxonomy" id="48466"/>
    <lineage>
        <taxon>Bacteria</taxon>
        <taxon>Pseudomonadati</taxon>
        <taxon>Verrucomicrobiota</taxon>
        <taxon>Verrucomicrobiia</taxon>
        <taxon>Verrucomicrobiales</taxon>
        <taxon>Verrucomicrobiaceae</taxon>
        <taxon>Prosthecobacter</taxon>
    </lineage>
</organism>
<gene>
    <name evidence="5" type="ORF">HNQ65_003653</name>
</gene>
<keyword evidence="4" id="KW-0732">Signal</keyword>
<sequence>MRSKLAILILALAVLCPAALRAQGLVAIQNYSADFRTEEPLTFSVIANTGYDRLKYNVGSPTLSNIDSWYTQGGASLSYTRPDQTTPFSFSLESSVLQYVKGVPTYGNTFYNGRANFNFEHRFSERLKVSDNFYLTYGTNPTSAFGYGGTSALWNGQFLYGYNNLNVSYAWSPRLSTTTSYTFDGIAYQDSTVATSQDRYSHLFGQQLAYKVSKRTSLTAEYRYRLTDYTKSAFQNYRSHFALAGVDHAWSENLSTSVRAGAEFYQNATVDKTKPYAEAAVNYSVARQTQLRWFSMLGFNGVLLGNYTSSYGVNTGVQVNHQVTKRLSVNGGASYAHSELSGGTAPDQRQDSVFLNAGIGYQLMDNLNVNANYSFSTQLSNNALIEFNRNRFSLGATATF</sequence>
<dbReference type="InterPro" id="IPR036942">
    <property type="entry name" value="Beta-barrel_TonB_sf"/>
</dbReference>
<comment type="subcellular location">
    <subcellularLocation>
        <location evidence="1">Cell outer membrane</location>
    </subcellularLocation>
</comment>
<evidence type="ECO:0000256" key="4">
    <source>
        <dbReference type="SAM" id="SignalP"/>
    </source>
</evidence>
<dbReference type="AlphaFoldDB" id="A0A7W7YDK3"/>
<dbReference type="Pfam" id="PF10082">
    <property type="entry name" value="BBP2_2"/>
    <property type="match status" value="1"/>
</dbReference>
<name>A0A7W7YDK3_9BACT</name>
<evidence type="ECO:0000313" key="5">
    <source>
        <dbReference type="EMBL" id="MBB5034062.1"/>
    </source>
</evidence>
<dbReference type="Gene3D" id="2.40.170.20">
    <property type="entry name" value="TonB-dependent receptor, beta-barrel domain"/>
    <property type="match status" value="1"/>
</dbReference>
<proteinExistence type="predicted"/>
<evidence type="ECO:0000256" key="2">
    <source>
        <dbReference type="ARBA" id="ARBA00023136"/>
    </source>
</evidence>
<evidence type="ECO:0000256" key="1">
    <source>
        <dbReference type="ARBA" id="ARBA00004442"/>
    </source>
</evidence>
<comment type="caution">
    <text evidence="5">The sequence shown here is derived from an EMBL/GenBank/DDBJ whole genome shotgun (WGS) entry which is preliminary data.</text>
</comment>
<dbReference type="SUPFAM" id="SSF56935">
    <property type="entry name" value="Porins"/>
    <property type="match status" value="1"/>
</dbReference>
<evidence type="ECO:0008006" key="7">
    <source>
        <dbReference type="Google" id="ProtNLM"/>
    </source>
</evidence>
<dbReference type="RefSeq" id="WP_184341496.1">
    <property type="nucleotide sequence ID" value="NZ_JACHIG010000008.1"/>
</dbReference>